<dbReference type="InterPro" id="IPR015424">
    <property type="entry name" value="PyrdxlP-dep_Trfase"/>
</dbReference>
<dbReference type="InterPro" id="IPR004839">
    <property type="entry name" value="Aminotransferase_I/II_large"/>
</dbReference>
<evidence type="ECO:0000313" key="6">
    <source>
        <dbReference type="EMBL" id="MEE2030628.1"/>
    </source>
</evidence>
<keyword evidence="2 6" id="KW-0032">Aminotransferase</keyword>
<dbReference type="PANTHER" id="PTHR42790:SF19">
    <property type="entry name" value="KYNURENINE_ALPHA-AMINOADIPATE AMINOTRANSFERASE, MITOCHONDRIAL"/>
    <property type="match status" value="1"/>
</dbReference>
<comment type="caution">
    <text evidence="6">The sequence shown here is derived from an EMBL/GenBank/DDBJ whole genome shotgun (WGS) entry which is preliminary data.</text>
</comment>
<feature type="domain" description="Aminotransferase class I/classII large" evidence="5">
    <location>
        <begin position="4"/>
        <end position="108"/>
    </location>
</feature>
<protein>
    <submittedName>
        <fullName evidence="6">Aminotransferase class I/II-fold pyridoxal phosphate-dependent enzyme</fullName>
    </submittedName>
</protein>
<accession>A0ABU7JKR0</accession>
<keyword evidence="3" id="KW-0808">Transferase</keyword>
<dbReference type="EMBL" id="JAUZMZ010000001">
    <property type="protein sequence ID" value="MEE2030628.1"/>
    <property type="molecule type" value="Genomic_DNA"/>
</dbReference>
<reference evidence="6 7" key="1">
    <citation type="submission" date="2023-08" db="EMBL/GenBank/DDBJ databases">
        <authorList>
            <person name="Girao M."/>
            <person name="Carvalho M.F."/>
        </authorList>
    </citation>
    <scope>NUCLEOTIDE SEQUENCE [LARGE SCALE GENOMIC DNA]</scope>
    <source>
        <strain evidence="6 7">CC-R104</strain>
    </source>
</reference>
<dbReference type="RefSeq" id="WP_330150049.1">
    <property type="nucleotide sequence ID" value="NZ_JAUZMZ010000001.1"/>
</dbReference>
<dbReference type="InterPro" id="IPR015422">
    <property type="entry name" value="PyrdxlP-dep_Trfase_small"/>
</dbReference>
<evidence type="ECO:0000256" key="3">
    <source>
        <dbReference type="ARBA" id="ARBA00022679"/>
    </source>
</evidence>
<proteinExistence type="predicted"/>
<gene>
    <name evidence="6" type="ORF">Q8814_00610</name>
</gene>
<keyword evidence="7" id="KW-1185">Reference proteome</keyword>
<evidence type="ECO:0000259" key="5">
    <source>
        <dbReference type="Pfam" id="PF00155"/>
    </source>
</evidence>
<dbReference type="Proteomes" id="UP001331936">
    <property type="component" value="Unassembled WGS sequence"/>
</dbReference>
<keyword evidence="4" id="KW-0663">Pyridoxal phosphate</keyword>
<dbReference type="Pfam" id="PF00155">
    <property type="entry name" value="Aminotran_1_2"/>
    <property type="match status" value="1"/>
</dbReference>
<organism evidence="6 7">
    <name type="scientific">Rhodococcus chondri</name>
    <dbReference type="NCBI Taxonomy" id="3065941"/>
    <lineage>
        <taxon>Bacteria</taxon>
        <taxon>Bacillati</taxon>
        <taxon>Actinomycetota</taxon>
        <taxon>Actinomycetes</taxon>
        <taxon>Mycobacteriales</taxon>
        <taxon>Nocardiaceae</taxon>
        <taxon>Rhodococcus</taxon>
    </lineage>
</organism>
<dbReference type="Gene3D" id="3.90.1150.10">
    <property type="entry name" value="Aspartate Aminotransferase, domain 1"/>
    <property type="match status" value="1"/>
</dbReference>
<dbReference type="SUPFAM" id="SSF53383">
    <property type="entry name" value="PLP-dependent transferases"/>
    <property type="match status" value="1"/>
</dbReference>
<name>A0ABU7JKR0_9NOCA</name>
<comment type="cofactor">
    <cofactor evidence="1">
        <name>pyridoxal 5'-phosphate</name>
        <dbReference type="ChEBI" id="CHEBI:597326"/>
    </cofactor>
</comment>
<evidence type="ECO:0000256" key="4">
    <source>
        <dbReference type="ARBA" id="ARBA00022898"/>
    </source>
</evidence>
<evidence type="ECO:0000256" key="1">
    <source>
        <dbReference type="ARBA" id="ARBA00001933"/>
    </source>
</evidence>
<evidence type="ECO:0000313" key="7">
    <source>
        <dbReference type="Proteomes" id="UP001331936"/>
    </source>
</evidence>
<sequence length="118" mass="13409">MPDQLAAVQLLSAPEILERRRDSLRERRAVLLDALARTLPDWRVYPNRGGMTVWVEMPRPVSTQLCTAAFQRGVLLVAGPQFGVHAAFERYLRLPYTVGPEQIRHALDIVADAYRSLR</sequence>
<dbReference type="GO" id="GO:0008483">
    <property type="term" value="F:transaminase activity"/>
    <property type="evidence" value="ECO:0007669"/>
    <property type="project" value="UniProtKB-KW"/>
</dbReference>
<dbReference type="PANTHER" id="PTHR42790">
    <property type="entry name" value="AMINOTRANSFERASE"/>
    <property type="match status" value="1"/>
</dbReference>
<dbReference type="InterPro" id="IPR050859">
    <property type="entry name" value="Class-I_PLP-dep_aminotransf"/>
</dbReference>
<evidence type="ECO:0000256" key="2">
    <source>
        <dbReference type="ARBA" id="ARBA00022576"/>
    </source>
</evidence>